<sequence>MEQKSSTCLDALAKLSQQREHQSTPANLCFAEQFCLNEGNYSDASFLSSTEEAFISSPSSQARKPELKRVSTEPDNSIFGGCQRDKSTVPELARQGQELEETCSGASSEEEFAQGTPYPHQVGGHGALSSYKRGRVLKPAAKKEIDFYTFVYGDSLPAELEWLRSATPKFYGQREFRETKRRVVGSQTTSLILSKCTGTTTSRVDRKNMERNVWKDQAGELVMDTNPWARACLLRELEKKEGIKSFLILEDLTCHLRKPCVLDCKMGTRHYDDDATEEKKMAHIEKAKKTTSSSTGIRFTGMQVYKKPSNTFLFHDKYYGRRLKPDELKRELFEFLHNGLRLRVDVMEQYLSKLRWLYQHMEKQNYFNFYSSSLLFVYEGDDMAPSPMADVRMIDFAHTQRCKGEKDDGYLFGLSNLIGLISSLLEDERNEVV</sequence>
<dbReference type="Pfam" id="PF03770">
    <property type="entry name" value="IPK"/>
    <property type="match status" value="1"/>
</dbReference>
<comment type="caution">
    <text evidence="6">The sequence shown here is derived from an EMBL/GenBank/DDBJ whole genome shotgun (WGS) entry which is preliminary data.</text>
</comment>
<evidence type="ECO:0000256" key="5">
    <source>
        <dbReference type="SAM" id="MobiDB-lite"/>
    </source>
</evidence>
<evidence type="ECO:0000256" key="2">
    <source>
        <dbReference type="ARBA" id="ARBA00022679"/>
    </source>
</evidence>
<dbReference type="PANTHER" id="PTHR12400">
    <property type="entry name" value="INOSITOL POLYPHOSPHATE KINASE"/>
    <property type="match status" value="1"/>
</dbReference>
<dbReference type="GO" id="GO:0032958">
    <property type="term" value="P:inositol phosphate biosynthetic process"/>
    <property type="evidence" value="ECO:0007669"/>
    <property type="project" value="InterPro"/>
</dbReference>
<feature type="region of interest" description="Disordered" evidence="5">
    <location>
        <begin position="54"/>
        <end position="76"/>
    </location>
</feature>
<organism evidence="6 7">
    <name type="scientific">Galdieria yellowstonensis</name>
    <dbReference type="NCBI Taxonomy" id="3028027"/>
    <lineage>
        <taxon>Eukaryota</taxon>
        <taxon>Rhodophyta</taxon>
        <taxon>Bangiophyceae</taxon>
        <taxon>Galdieriales</taxon>
        <taxon>Galdieriaceae</taxon>
        <taxon>Galdieria</taxon>
    </lineage>
</organism>
<gene>
    <name evidence="6" type="ORF">GAYE_PCTG30G0719</name>
</gene>
<dbReference type="SUPFAM" id="SSF56104">
    <property type="entry name" value="SAICAR synthase-like"/>
    <property type="match status" value="1"/>
</dbReference>
<evidence type="ECO:0000256" key="1">
    <source>
        <dbReference type="ARBA" id="ARBA00007374"/>
    </source>
</evidence>
<keyword evidence="3 4" id="KW-0418">Kinase</keyword>
<dbReference type="InterPro" id="IPR038286">
    <property type="entry name" value="IPK_sf"/>
</dbReference>
<evidence type="ECO:0000256" key="3">
    <source>
        <dbReference type="ARBA" id="ARBA00022777"/>
    </source>
</evidence>
<dbReference type="Gene3D" id="3.30.470.160">
    <property type="entry name" value="Inositol polyphosphate kinase"/>
    <property type="match status" value="1"/>
</dbReference>
<dbReference type="InterPro" id="IPR005522">
    <property type="entry name" value="IPK"/>
</dbReference>
<reference evidence="6 7" key="1">
    <citation type="submission" date="2022-07" db="EMBL/GenBank/DDBJ databases">
        <title>Genome-wide signatures of adaptation to extreme environments.</title>
        <authorList>
            <person name="Cho C.H."/>
            <person name="Yoon H.S."/>
        </authorList>
    </citation>
    <scope>NUCLEOTIDE SEQUENCE [LARGE SCALE GENOMIC DNA]</scope>
    <source>
        <strain evidence="6 7">108.79 E11</strain>
    </source>
</reference>
<dbReference type="GO" id="GO:0005737">
    <property type="term" value="C:cytoplasm"/>
    <property type="evidence" value="ECO:0007669"/>
    <property type="project" value="TreeGrafter"/>
</dbReference>
<name>A0AAV9I6B1_9RHOD</name>
<dbReference type="GO" id="GO:0005634">
    <property type="term" value="C:nucleus"/>
    <property type="evidence" value="ECO:0007669"/>
    <property type="project" value="TreeGrafter"/>
</dbReference>
<keyword evidence="7" id="KW-1185">Reference proteome</keyword>
<feature type="compositionally biased region" description="Basic and acidic residues" evidence="5">
    <location>
        <begin position="63"/>
        <end position="72"/>
    </location>
</feature>
<dbReference type="Proteomes" id="UP001300502">
    <property type="component" value="Unassembled WGS sequence"/>
</dbReference>
<proteinExistence type="inferred from homology"/>
<dbReference type="PANTHER" id="PTHR12400:SF21">
    <property type="entry name" value="KINASE"/>
    <property type="match status" value="1"/>
</dbReference>
<comment type="similarity">
    <text evidence="1 4">Belongs to the inositol phosphokinase (IPK) family.</text>
</comment>
<protein>
    <recommendedName>
        <fullName evidence="4">Kinase</fullName>
        <ecNumber evidence="4">2.7.-.-</ecNumber>
    </recommendedName>
</protein>
<dbReference type="EMBL" id="JANCYU010000008">
    <property type="protein sequence ID" value="KAK4522829.1"/>
    <property type="molecule type" value="Genomic_DNA"/>
</dbReference>
<keyword evidence="2 4" id="KW-0808">Transferase</keyword>
<evidence type="ECO:0000313" key="7">
    <source>
        <dbReference type="Proteomes" id="UP001300502"/>
    </source>
</evidence>
<accession>A0AAV9I6B1</accession>
<evidence type="ECO:0000256" key="4">
    <source>
        <dbReference type="RuleBase" id="RU363090"/>
    </source>
</evidence>
<dbReference type="GO" id="GO:0016301">
    <property type="term" value="F:kinase activity"/>
    <property type="evidence" value="ECO:0007669"/>
    <property type="project" value="UniProtKB-KW"/>
</dbReference>
<evidence type="ECO:0000313" key="6">
    <source>
        <dbReference type="EMBL" id="KAK4522829.1"/>
    </source>
</evidence>
<dbReference type="AlphaFoldDB" id="A0AAV9I6B1"/>
<feature type="region of interest" description="Disordered" evidence="5">
    <location>
        <begin position="103"/>
        <end position="125"/>
    </location>
</feature>
<dbReference type="EC" id="2.7.-.-" evidence="4"/>